<dbReference type="InterPro" id="IPR029324">
    <property type="entry name" value="AIF_C"/>
</dbReference>
<evidence type="ECO:0000313" key="13">
    <source>
        <dbReference type="Proteomes" id="UP000231586"/>
    </source>
</evidence>
<evidence type="ECO:0000256" key="2">
    <source>
        <dbReference type="ARBA" id="ARBA00022630"/>
    </source>
</evidence>
<evidence type="ECO:0000259" key="10">
    <source>
        <dbReference type="Pfam" id="PF07992"/>
    </source>
</evidence>
<comment type="catalytic activity">
    <reaction evidence="8">
        <text>A + NADH + H(+) = AH2 + NAD(+)</text>
        <dbReference type="Rhea" id="RHEA:11356"/>
        <dbReference type="ChEBI" id="CHEBI:13193"/>
        <dbReference type="ChEBI" id="CHEBI:15378"/>
        <dbReference type="ChEBI" id="CHEBI:17499"/>
        <dbReference type="ChEBI" id="CHEBI:57540"/>
        <dbReference type="ChEBI" id="CHEBI:57945"/>
    </reaction>
</comment>
<evidence type="ECO:0000256" key="1">
    <source>
        <dbReference type="ARBA" id="ARBA00001974"/>
    </source>
</evidence>
<feature type="region of interest" description="Disordered" evidence="9">
    <location>
        <begin position="46"/>
        <end position="70"/>
    </location>
</feature>
<evidence type="ECO:0000313" key="12">
    <source>
        <dbReference type="EMBL" id="PJI85540.1"/>
    </source>
</evidence>
<proteinExistence type="predicted"/>
<dbReference type="RefSeq" id="WP_245859233.1">
    <property type="nucleotide sequence ID" value="NZ_PGTZ01000011.1"/>
</dbReference>
<keyword evidence="7" id="KW-0520">NAD</keyword>
<dbReference type="Pfam" id="PF14721">
    <property type="entry name" value="AIF_C"/>
    <property type="match status" value="1"/>
</dbReference>
<dbReference type="AlphaFoldDB" id="A0A2M8W3R3"/>
<dbReference type="SMART" id="SM01353">
    <property type="entry name" value="AIF_C"/>
    <property type="match status" value="1"/>
</dbReference>
<keyword evidence="6" id="KW-0560">Oxidoreductase</keyword>
<keyword evidence="13" id="KW-1185">Reference proteome</keyword>
<dbReference type="PRINTS" id="PR00368">
    <property type="entry name" value="FADPNR"/>
</dbReference>
<dbReference type="GO" id="GO:0005737">
    <property type="term" value="C:cytoplasm"/>
    <property type="evidence" value="ECO:0007669"/>
    <property type="project" value="TreeGrafter"/>
</dbReference>
<evidence type="ECO:0000256" key="7">
    <source>
        <dbReference type="ARBA" id="ARBA00023027"/>
    </source>
</evidence>
<evidence type="ECO:0000256" key="8">
    <source>
        <dbReference type="ARBA" id="ARBA00047786"/>
    </source>
</evidence>
<keyword evidence="5" id="KW-0809">Transit peptide</keyword>
<evidence type="ECO:0000256" key="9">
    <source>
        <dbReference type="SAM" id="MobiDB-lite"/>
    </source>
</evidence>
<dbReference type="Pfam" id="PF07992">
    <property type="entry name" value="Pyr_redox_2"/>
    <property type="match status" value="1"/>
</dbReference>
<keyword evidence="2" id="KW-0285">Flavoprotein</keyword>
<dbReference type="GO" id="GO:0016174">
    <property type="term" value="F:NAD(P)H oxidase H2O2-forming activity"/>
    <property type="evidence" value="ECO:0007669"/>
    <property type="project" value="TreeGrafter"/>
</dbReference>
<dbReference type="GO" id="GO:0012501">
    <property type="term" value="P:programmed cell death"/>
    <property type="evidence" value="ECO:0007669"/>
    <property type="project" value="TreeGrafter"/>
</dbReference>
<dbReference type="Gene3D" id="3.30.390.30">
    <property type="match status" value="1"/>
</dbReference>
<dbReference type="InterPro" id="IPR036188">
    <property type="entry name" value="FAD/NAD-bd_sf"/>
</dbReference>
<sequence length="429" mass="45118">MRFDYDYVIVGGGMAADAAVRGIREVDPDGSVVVLGEDVDAPYERPPLSKDLWRGGEDDPRDPEDVFLGTADVPGVDVRTSTRVTSVDREARTVVANDDDVYGYRALLLATGGRPRELGSVPGAHVVYFRTMGDYHRLRSLVEPTGNGTPRRAVVVGGGFVGTELAAGLAMVGAKVTYLTPAEVVGAATYSPTLARRIEATFEEHGVEVVTRARAQRLEHTGADPVVVHVTVAGDPVTLAADVVVLGLGIEPNVELAVAAGLDVSEDDGGVVVGADLRTADPAVLAAGDVASYPDTLLGRRRVEHADHAQVSGRAAGRNMAHAARGEDLEPYEHTPFFWSDLFDLGYEAVGDLDASLDVVEDWAPGAEGETGVVYYVGTADSGPEGGLRGVLLWNVWDSTDAARALLRDLGAAGSVTGPDDLRGRIPTS</sequence>
<feature type="domain" description="Mitochondrial apoptosis-inducing factor C-terminal" evidence="11">
    <location>
        <begin position="316"/>
        <end position="371"/>
    </location>
</feature>
<evidence type="ECO:0000256" key="5">
    <source>
        <dbReference type="ARBA" id="ARBA00022946"/>
    </source>
</evidence>
<keyword evidence="3" id="KW-0053">Apoptosis</keyword>
<evidence type="ECO:0000256" key="4">
    <source>
        <dbReference type="ARBA" id="ARBA00022827"/>
    </source>
</evidence>
<protein>
    <submittedName>
        <fullName evidence="12">Apoptosis-inducing factor-like protein</fullName>
    </submittedName>
</protein>
<dbReference type="SUPFAM" id="SSF55424">
    <property type="entry name" value="FAD/NAD-linked reductases, dimerisation (C-terminal) domain"/>
    <property type="match status" value="1"/>
</dbReference>
<dbReference type="PRINTS" id="PR00411">
    <property type="entry name" value="PNDRDTASEI"/>
</dbReference>
<dbReference type="GO" id="GO:0033108">
    <property type="term" value="P:mitochondrial respiratory chain complex assembly"/>
    <property type="evidence" value="ECO:0007669"/>
    <property type="project" value="TreeGrafter"/>
</dbReference>
<dbReference type="Proteomes" id="UP000231586">
    <property type="component" value="Unassembled WGS sequence"/>
</dbReference>
<evidence type="ECO:0000259" key="11">
    <source>
        <dbReference type="Pfam" id="PF14721"/>
    </source>
</evidence>
<dbReference type="Gene3D" id="3.50.50.60">
    <property type="entry name" value="FAD/NAD(P)-binding domain"/>
    <property type="match status" value="2"/>
</dbReference>
<feature type="compositionally biased region" description="Basic and acidic residues" evidence="9">
    <location>
        <begin position="47"/>
        <end position="58"/>
    </location>
</feature>
<dbReference type="InterPro" id="IPR050446">
    <property type="entry name" value="FAD-oxidoreductase/Apoptosis"/>
</dbReference>
<dbReference type="SUPFAM" id="SSF51905">
    <property type="entry name" value="FAD/NAD(P)-binding domain"/>
    <property type="match status" value="1"/>
</dbReference>
<dbReference type="InterPro" id="IPR023753">
    <property type="entry name" value="FAD/NAD-binding_dom"/>
</dbReference>
<feature type="domain" description="FAD/NAD(P)-binding" evidence="10">
    <location>
        <begin position="5"/>
        <end position="313"/>
    </location>
</feature>
<dbReference type="EMBL" id="PGTZ01000011">
    <property type="protein sequence ID" value="PJI85540.1"/>
    <property type="molecule type" value="Genomic_DNA"/>
</dbReference>
<name>A0A2M8W3R3_9MICO</name>
<dbReference type="PANTHER" id="PTHR43557:SF4">
    <property type="entry name" value="APOPTOSIS-INDUCING FACTOR 1, MITOCHONDRIAL"/>
    <property type="match status" value="1"/>
</dbReference>
<comment type="caution">
    <text evidence="12">The sequence shown here is derived from an EMBL/GenBank/DDBJ whole genome shotgun (WGS) entry which is preliminary data.</text>
</comment>
<dbReference type="GO" id="GO:0046983">
    <property type="term" value="F:protein dimerization activity"/>
    <property type="evidence" value="ECO:0007669"/>
    <property type="project" value="InterPro"/>
</dbReference>
<dbReference type="InterPro" id="IPR016156">
    <property type="entry name" value="FAD/NAD-linked_Rdtase_dimer_sf"/>
</dbReference>
<keyword evidence="4" id="KW-0274">FAD</keyword>
<dbReference type="GO" id="GO:0071949">
    <property type="term" value="F:FAD binding"/>
    <property type="evidence" value="ECO:0007669"/>
    <property type="project" value="TreeGrafter"/>
</dbReference>
<gene>
    <name evidence="12" type="ORF">CLV34_2721</name>
</gene>
<evidence type="ECO:0000256" key="6">
    <source>
        <dbReference type="ARBA" id="ARBA00023002"/>
    </source>
</evidence>
<evidence type="ECO:0000256" key="3">
    <source>
        <dbReference type="ARBA" id="ARBA00022703"/>
    </source>
</evidence>
<dbReference type="PANTHER" id="PTHR43557">
    <property type="entry name" value="APOPTOSIS-INDUCING FACTOR 1"/>
    <property type="match status" value="1"/>
</dbReference>
<organism evidence="12 13">
    <name type="scientific">Luteimicrobium subarcticum</name>
    <dbReference type="NCBI Taxonomy" id="620910"/>
    <lineage>
        <taxon>Bacteria</taxon>
        <taxon>Bacillati</taxon>
        <taxon>Actinomycetota</taxon>
        <taxon>Actinomycetes</taxon>
        <taxon>Micrococcales</taxon>
        <taxon>Luteimicrobium</taxon>
    </lineage>
</organism>
<reference evidence="12 13" key="1">
    <citation type="submission" date="2017-11" db="EMBL/GenBank/DDBJ databases">
        <title>Genomic Encyclopedia of Archaeal and Bacterial Type Strains, Phase II (KMG-II): From Individual Species to Whole Genera.</title>
        <authorList>
            <person name="Goeker M."/>
        </authorList>
    </citation>
    <scope>NUCLEOTIDE SEQUENCE [LARGE SCALE GENOMIC DNA]</scope>
    <source>
        <strain evidence="12 13">DSM 22413</strain>
    </source>
</reference>
<accession>A0A2M8W3R3</accession>
<comment type="cofactor">
    <cofactor evidence="1">
        <name>FAD</name>
        <dbReference type="ChEBI" id="CHEBI:57692"/>
    </cofactor>
</comment>